<evidence type="ECO:0000313" key="4">
    <source>
        <dbReference type="Proteomes" id="UP001596157"/>
    </source>
</evidence>
<dbReference type="Gene3D" id="1.10.10.10">
    <property type="entry name" value="Winged helix-like DNA-binding domain superfamily/Winged helix DNA-binding domain"/>
    <property type="match status" value="1"/>
</dbReference>
<accession>A0ABW0EUD7</accession>
<comment type="caution">
    <text evidence="3">The sequence shown here is derived from an EMBL/GenBank/DDBJ whole genome shotgun (WGS) entry which is preliminary data.</text>
</comment>
<sequence length="371" mass="37114">MSGSARVLRGINDVAVLRHLLARGPVSRVVLGELTGLTKPTVSQVVKRLAADGLVRSSGHTTGKPGPNAELYAVDAEAGFAAAVSVRAGSLVASVCDVAGVVRGTAEVTGLGDPAADVAEAVKAAARRGRVAVARLGAVQVAVPGAYDPAADAVRLVDVAGWDQPGVGLAIGRRLRAPVAVDNDVNLAAVAERSRGAAAGLGSFALLWLGEDGLGLAVDLAGRLVRGARGGAGEIGYLPVSAGGDFHALVSGAAVRDLAKEHGLSARTGAGAVAKAFATDGHDGFRQALARRVARGVAAVVAVMEPPVVVLAGEVGRAGGEPLCWEVRAALAELSVLVADIVPSAVDGDTVLTGAVEAARERVWAAILDSR</sequence>
<dbReference type="PANTHER" id="PTHR18964">
    <property type="entry name" value="ROK (REPRESSOR, ORF, KINASE) FAMILY"/>
    <property type="match status" value="1"/>
</dbReference>
<reference evidence="4" key="1">
    <citation type="journal article" date="2019" name="Int. J. Syst. Evol. Microbiol.">
        <title>The Global Catalogue of Microorganisms (GCM) 10K type strain sequencing project: providing services to taxonomists for standard genome sequencing and annotation.</title>
        <authorList>
            <consortium name="The Broad Institute Genomics Platform"/>
            <consortium name="The Broad Institute Genome Sequencing Center for Infectious Disease"/>
            <person name="Wu L."/>
            <person name="Ma J."/>
        </authorList>
    </citation>
    <scope>NUCLEOTIDE SEQUENCE [LARGE SCALE GENOMIC DNA]</scope>
    <source>
        <strain evidence="4">CCUG 59778</strain>
    </source>
</reference>
<dbReference type="Proteomes" id="UP001596157">
    <property type="component" value="Unassembled WGS sequence"/>
</dbReference>
<comment type="similarity">
    <text evidence="1">Belongs to the ROK (NagC/XylR) family.</text>
</comment>
<dbReference type="InterPro" id="IPR036390">
    <property type="entry name" value="WH_DNA-bd_sf"/>
</dbReference>
<gene>
    <name evidence="3" type="ORF">ACFPM7_26030</name>
</gene>
<evidence type="ECO:0000313" key="3">
    <source>
        <dbReference type="EMBL" id="MFC5290527.1"/>
    </source>
</evidence>
<dbReference type="InterPro" id="IPR036388">
    <property type="entry name" value="WH-like_DNA-bd_sf"/>
</dbReference>
<dbReference type="Pfam" id="PF00480">
    <property type="entry name" value="ROK"/>
    <property type="match status" value="1"/>
</dbReference>
<dbReference type="SUPFAM" id="SSF46785">
    <property type="entry name" value="Winged helix' DNA-binding domain"/>
    <property type="match status" value="1"/>
</dbReference>
<evidence type="ECO:0000256" key="1">
    <source>
        <dbReference type="ARBA" id="ARBA00006479"/>
    </source>
</evidence>
<dbReference type="RefSeq" id="WP_378250419.1">
    <property type="nucleotide sequence ID" value="NZ_JBHSKF010000017.1"/>
</dbReference>
<keyword evidence="4" id="KW-1185">Reference proteome</keyword>
<dbReference type="Gene3D" id="3.30.420.40">
    <property type="match status" value="2"/>
</dbReference>
<protein>
    <submittedName>
        <fullName evidence="3">ROK family transcriptional regulator</fullName>
    </submittedName>
</protein>
<dbReference type="Pfam" id="PF12802">
    <property type="entry name" value="MarR_2"/>
    <property type="match status" value="1"/>
</dbReference>
<name>A0ABW0EUD7_9PSEU</name>
<dbReference type="InterPro" id="IPR043129">
    <property type="entry name" value="ATPase_NBD"/>
</dbReference>
<proteinExistence type="inferred from homology"/>
<organism evidence="3 4">
    <name type="scientific">Actinokineospora guangxiensis</name>
    <dbReference type="NCBI Taxonomy" id="1490288"/>
    <lineage>
        <taxon>Bacteria</taxon>
        <taxon>Bacillati</taxon>
        <taxon>Actinomycetota</taxon>
        <taxon>Actinomycetes</taxon>
        <taxon>Pseudonocardiales</taxon>
        <taxon>Pseudonocardiaceae</taxon>
        <taxon>Actinokineospora</taxon>
    </lineage>
</organism>
<dbReference type="PANTHER" id="PTHR18964:SF149">
    <property type="entry name" value="BIFUNCTIONAL UDP-N-ACETYLGLUCOSAMINE 2-EPIMERASE_N-ACETYLMANNOSAMINE KINASE"/>
    <property type="match status" value="1"/>
</dbReference>
<dbReference type="InterPro" id="IPR000600">
    <property type="entry name" value="ROK"/>
</dbReference>
<feature type="domain" description="HTH marR-type" evidence="2">
    <location>
        <begin position="14"/>
        <end position="57"/>
    </location>
</feature>
<evidence type="ECO:0000259" key="2">
    <source>
        <dbReference type="Pfam" id="PF12802"/>
    </source>
</evidence>
<dbReference type="EMBL" id="JBHSKF010000017">
    <property type="protein sequence ID" value="MFC5290527.1"/>
    <property type="molecule type" value="Genomic_DNA"/>
</dbReference>
<dbReference type="SUPFAM" id="SSF53067">
    <property type="entry name" value="Actin-like ATPase domain"/>
    <property type="match status" value="1"/>
</dbReference>
<dbReference type="InterPro" id="IPR000835">
    <property type="entry name" value="HTH_MarR-typ"/>
</dbReference>